<evidence type="ECO:0000313" key="2">
    <source>
        <dbReference type="EMBL" id="OAE23191.1"/>
    </source>
</evidence>
<comment type="caution">
    <text evidence="2">The sequence shown here is derived from an EMBL/GenBank/DDBJ whole genome shotgun (WGS) entry which is preliminary data.</text>
</comment>
<evidence type="ECO:0000313" key="3">
    <source>
        <dbReference type="Proteomes" id="UP000077202"/>
    </source>
</evidence>
<evidence type="ECO:0000259" key="1">
    <source>
        <dbReference type="Pfam" id="PF07727"/>
    </source>
</evidence>
<feature type="domain" description="Reverse transcriptase Ty1/copia-type" evidence="1">
    <location>
        <begin position="63"/>
        <end position="125"/>
    </location>
</feature>
<dbReference type="EMBL" id="LVLJ01002916">
    <property type="protein sequence ID" value="OAE23191.1"/>
    <property type="molecule type" value="Genomic_DNA"/>
</dbReference>
<gene>
    <name evidence="2" type="ORF">AXG93_1630s1060</name>
</gene>
<name>A0A176VS99_MARPO</name>
<reference evidence="2" key="1">
    <citation type="submission" date="2016-03" db="EMBL/GenBank/DDBJ databases">
        <title>Mechanisms controlling the formation of the plant cell surface in tip-growing cells are functionally conserved among land plants.</title>
        <authorList>
            <person name="Honkanen S."/>
            <person name="Jones V.A."/>
            <person name="Morieri G."/>
            <person name="Champion C."/>
            <person name="Hetherington A.J."/>
            <person name="Kelly S."/>
            <person name="Saint-Marcoux D."/>
            <person name="Proust H."/>
            <person name="Prescott H."/>
            <person name="Dolan L."/>
        </authorList>
    </citation>
    <scope>NUCLEOTIDE SEQUENCE [LARGE SCALE GENOMIC DNA]</scope>
    <source>
        <tissue evidence="2">Whole gametophyte</tissue>
    </source>
</reference>
<sequence length="132" mass="15118">MFHNADVENYDQLLERRKKKHGGLVSYQETRKEPITYQEAFQGGDSVQWKEAMENESSSLKKNQTRTLTELPAGKNVVGCKWVFKIKYKPDGSVDLYKARLVAKGYSQVYGVDFSETFSPVMKKSTWPSLKG</sequence>
<dbReference type="AlphaFoldDB" id="A0A176VS99"/>
<keyword evidence="3" id="KW-1185">Reference proteome</keyword>
<organism evidence="2 3">
    <name type="scientific">Marchantia polymorpha subsp. ruderalis</name>
    <dbReference type="NCBI Taxonomy" id="1480154"/>
    <lineage>
        <taxon>Eukaryota</taxon>
        <taxon>Viridiplantae</taxon>
        <taxon>Streptophyta</taxon>
        <taxon>Embryophyta</taxon>
        <taxon>Marchantiophyta</taxon>
        <taxon>Marchantiopsida</taxon>
        <taxon>Marchantiidae</taxon>
        <taxon>Marchantiales</taxon>
        <taxon>Marchantiaceae</taxon>
        <taxon>Marchantia</taxon>
    </lineage>
</organism>
<proteinExistence type="predicted"/>
<dbReference type="Proteomes" id="UP000077202">
    <property type="component" value="Unassembled WGS sequence"/>
</dbReference>
<dbReference type="Pfam" id="PF07727">
    <property type="entry name" value="RVT_2"/>
    <property type="match status" value="1"/>
</dbReference>
<dbReference type="InterPro" id="IPR013103">
    <property type="entry name" value="RVT_2"/>
</dbReference>
<accession>A0A176VS99</accession>
<protein>
    <recommendedName>
        <fullName evidence="1">Reverse transcriptase Ty1/copia-type domain-containing protein</fullName>
    </recommendedName>
</protein>